<dbReference type="NCBIfam" id="TIGR01847">
    <property type="entry name" value="bacteriocin_sig"/>
    <property type="match status" value="1"/>
</dbReference>
<gene>
    <name evidence="2" type="ORF">DFQ12_2066</name>
</gene>
<proteinExistence type="predicted"/>
<comment type="caution">
    <text evidence="2">The sequence shown here is derived from an EMBL/GenBank/DDBJ whole genome shotgun (WGS) entry which is preliminary data.</text>
</comment>
<reference evidence="2 3" key="1">
    <citation type="submission" date="2018-09" db="EMBL/GenBank/DDBJ databases">
        <title>Genomic Encyclopedia of Type Strains, Phase III (KMG-III): the genomes of soil and plant-associated and newly described type strains.</title>
        <authorList>
            <person name="Whitman W."/>
        </authorList>
    </citation>
    <scope>NUCLEOTIDE SEQUENCE [LARGE SCALE GENOMIC DNA]</scope>
    <source>
        <strain evidence="2 3">CECT 7938</strain>
    </source>
</reference>
<organism evidence="2 3">
    <name type="scientific">Sphingobacterium detergens</name>
    <dbReference type="NCBI Taxonomy" id="1145106"/>
    <lineage>
        <taxon>Bacteria</taxon>
        <taxon>Pseudomonadati</taxon>
        <taxon>Bacteroidota</taxon>
        <taxon>Sphingobacteriia</taxon>
        <taxon>Sphingobacteriales</taxon>
        <taxon>Sphingobacteriaceae</taxon>
        <taxon>Sphingobacterium</taxon>
    </lineage>
</organism>
<dbReference type="AlphaFoldDB" id="A0A420BKD8"/>
<dbReference type="InterPro" id="IPR010133">
    <property type="entry name" value="Bacteriocin_signal_seq"/>
</dbReference>
<accession>A0A420BKD8</accession>
<keyword evidence="3" id="KW-1185">Reference proteome</keyword>
<feature type="region of interest" description="Disordered" evidence="1">
    <location>
        <begin position="49"/>
        <end position="68"/>
    </location>
</feature>
<dbReference type="Proteomes" id="UP000286246">
    <property type="component" value="Unassembled WGS sequence"/>
</dbReference>
<dbReference type="InterPro" id="IPR026408">
    <property type="entry name" value="GG_sam_targ_CFB"/>
</dbReference>
<name>A0A420BKD8_SPHD1</name>
<dbReference type="EMBL" id="RAPY01000001">
    <property type="protein sequence ID" value="RKE57188.1"/>
    <property type="molecule type" value="Genomic_DNA"/>
</dbReference>
<protein>
    <submittedName>
        <fullName evidence="2">Bacteriocin-like protein/natural product</fullName>
    </submittedName>
</protein>
<dbReference type="NCBIfam" id="TIGR04149">
    <property type="entry name" value="GG_sam_targ_CFB"/>
    <property type="match status" value="1"/>
</dbReference>
<evidence type="ECO:0000313" key="3">
    <source>
        <dbReference type="Proteomes" id="UP000286246"/>
    </source>
</evidence>
<dbReference type="RefSeq" id="WP_120258768.1">
    <property type="nucleotide sequence ID" value="NZ_RAPY01000001.1"/>
</dbReference>
<evidence type="ECO:0000256" key="1">
    <source>
        <dbReference type="SAM" id="MobiDB-lite"/>
    </source>
</evidence>
<evidence type="ECO:0000313" key="2">
    <source>
        <dbReference type="EMBL" id="RKE57188.1"/>
    </source>
</evidence>
<sequence>MKKLRKLSFTELTKSEMKQVTGGFTDPRPYSTTSSTTIVGITFVDGKENKQDHYTDDETTNDYQMDYA</sequence>